<evidence type="ECO:0000313" key="2">
    <source>
        <dbReference type="Proteomes" id="UP001060085"/>
    </source>
</evidence>
<accession>A0ACC0B1Q8</accession>
<dbReference type="EMBL" id="CM044704">
    <property type="protein sequence ID" value="KAI5666532.1"/>
    <property type="molecule type" value="Genomic_DNA"/>
</dbReference>
<protein>
    <submittedName>
        <fullName evidence="1">Uncharacterized protein</fullName>
    </submittedName>
</protein>
<sequence length="196" mass="21445">MPSPKNQNHRKSGSVGEKNRKGRLAEKALSFHAGTSVGNAAETMLLNRPRTVPNLLSGGKFVDKTSPEFQFQPPKLTKLLLNVTIMGSVGPIQVLTSPEATVEDLISAALRQYSKEGRRPILKSTDAAGFDLHYSQFSLESLHREEKLISLGSRNFFLCPKRCGAEPTASSSGCSKEADKATKTGTPWLKFMELLR</sequence>
<name>A0ACC0B1Q8_CATRO</name>
<reference evidence="2" key="1">
    <citation type="journal article" date="2023" name="Nat. Plants">
        <title>Single-cell RNA sequencing provides a high-resolution roadmap for understanding the multicellular compartmentation of specialized metabolism.</title>
        <authorList>
            <person name="Sun S."/>
            <person name="Shen X."/>
            <person name="Li Y."/>
            <person name="Li Y."/>
            <person name="Wang S."/>
            <person name="Li R."/>
            <person name="Zhang H."/>
            <person name="Shen G."/>
            <person name="Guo B."/>
            <person name="Wei J."/>
            <person name="Xu J."/>
            <person name="St-Pierre B."/>
            <person name="Chen S."/>
            <person name="Sun C."/>
        </authorList>
    </citation>
    <scope>NUCLEOTIDE SEQUENCE [LARGE SCALE GENOMIC DNA]</scope>
</reference>
<comment type="caution">
    <text evidence="1">The sequence shown here is derived from an EMBL/GenBank/DDBJ whole genome shotgun (WGS) entry which is preliminary data.</text>
</comment>
<dbReference type="Proteomes" id="UP001060085">
    <property type="component" value="Linkage Group LG04"/>
</dbReference>
<organism evidence="1 2">
    <name type="scientific">Catharanthus roseus</name>
    <name type="common">Madagascar periwinkle</name>
    <name type="synonym">Vinca rosea</name>
    <dbReference type="NCBI Taxonomy" id="4058"/>
    <lineage>
        <taxon>Eukaryota</taxon>
        <taxon>Viridiplantae</taxon>
        <taxon>Streptophyta</taxon>
        <taxon>Embryophyta</taxon>
        <taxon>Tracheophyta</taxon>
        <taxon>Spermatophyta</taxon>
        <taxon>Magnoliopsida</taxon>
        <taxon>eudicotyledons</taxon>
        <taxon>Gunneridae</taxon>
        <taxon>Pentapetalae</taxon>
        <taxon>asterids</taxon>
        <taxon>lamiids</taxon>
        <taxon>Gentianales</taxon>
        <taxon>Apocynaceae</taxon>
        <taxon>Rauvolfioideae</taxon>
        <taxon>Vinceae</taxon>
        <taxon>Catharanthinae</taxon>
        <taxon>Catharanthus</taxon>
    </lineage>
</organism>
<proteinExistence type="predicted"/>
<gene>
    <name evidence="1" type="ORF">M9H77_16385</name>
</gene>
<evidence type="ECO:0000313" key="1">
    <source>
        <dbReference type="EMBL" id="KAI5666532.1"/>
    </source>
</evidence>
<keyword evidence="2" id="KW-1185">Reference proteome</keyword>